<feature type="transmembrane region" description="Helical" evidence="1">
    <location>
        <begin position="60"/>
        <end position="80"/>
    </location>
</feature>
<feature type="transmembrane region" description="Helical" evidence="1">
    <location>
        <begin position="113"/>
        <end position="131"/>
    </location>
</feature>
<feature type="transmembrane region" description="Helical" evidence="1">
    <location>
        <begin position="21"/>
        <end position="40"/>
    </location>
</feature>
<evidence type="ECO:0000313" key="3">
    <source>
        <dbReference type="Proteomes" id="UP000476332"/>
    </source>
</evidence>
<feature type="transmembrane region" description="Helical" evidence="1">
    <location>
        <begin position="87"/>
        <end position="107"/>
    </location>
</feature>
<dbReference type="RefSeq" id="WP_163043687.1">
    <property type="nucleotide sequence ID" value="NZ_JAAAMJ010000005.1"/>
</dbReference>
<evidence type="ECO:0000313" key="2">
    <source>
        <dbReference type="EMBL" id="NDV86944.1"/>
    </source>
</evidence>
<proteinExistence type="predicted"/>
<keyword evidence="3" id="KW-1185">Reference proteome</keyword>
<name>A0A6L9MGK4_9HYPH</name>
<dbReference type="AlphaFoldDB" id="A0A6L9MGK4"/>
<comment type="caution">
    <text evidence="2">The sequence shown here is derived from an EMBL/GenBank/DDBJ whole genome shotgun (WGS) entry which is preliminary data.</text>
</comment>
<keyword evidence="1" id="KW-0472">Membrane</keyword>
<reference evidence="2 3" key="1">
    <citation type="submission" date="2020-01" db="EMBL/GenBank/DDBJ databases">
        <title>Genomes of bacteria type strains.</title>
        <authorList>
            <person name="Chen J."/>
            <person name="Zhu S."/>
            <person name="Chen J."/>
        </authorList>
    </citation>
    <scope>NUCLEOTIDE SEQUENCE [LARGE SCALE GENOMIC DNA]</scope>
    <source>
        <strain evidence="2 3">KCTC 52919</strain>
    </source>
</reference>
<accession>A0A6L9MGK4</accession>
<dbReference type="InterPro" id="IPR046161">
    <property type="entry name" value="DUF6163"/>
</dbReference>
<keyword evidence="1" id="KW-0812">Transmembrane</keyword>
<evidence type="ECO:0000256" key="1">
    <source>
        <dbReference type="SAM" id="Phobius"/>
    </source>
</evidence>
<dbReference type="Pfam" id="PF19660">
    <property type="entry name" value="DUF6163"/>
    <property type="match status" value="1"/>
</dbReference>
<sequence length="141" mass="15927">MTIELTPRDAPAESLNQRLIVWLYRLSALALFTLGIGYWIRLVGISDGPFDRFDLMPLWWKMAAPALAVLYPVGGIGLWLTAGWGAVIWILIALIEAVMHLGFPELFGGDLVWLGFHVWGLGMLAALRLVGWREERKARRR</sequence>
<dbReference type="EMBL" id="JAAAMJ010000005">
    <property type="protein sequence ID" value="NDV86944.1"/>
    <property type="molecule type" value="Genomic_DNA"/>
</dbReference>
<dbReference type="Proteomes" id="UP000476332">
    <property type="component" value="Unassembled WGS sequence"/>
</dbReference>
<organism evidence="2 3">
    <name type="scientific">Aurantimonas aggregata</name>
    <dbReference type="NCBI Taxonomy" id="2047720"/>
    <lineage>
        <taxon>Bacteria</taxon>
        <taxon>Pseudomonadati</taxon>
        <taxon>Pseudomonadota</taxon>
        <taxon>Alphaproteobacteria</taxon>
        <taxon>Hyphomicrobiales</taxon>
        <taxon>Aurantimonadaceae</taxon>
        <taxon>Aurantimonas</taxon>
    </lineage>
</organism>
<gene>
    <name evidence="2" type="ORF">GTW51_09535</name>
</gene>
<keyword evidence="1" id="KW-1133">Transmembrane helix</keyword>
<protein>
    <submittedName>
        <fullName evidence="2">Uncharacterized protein</fullName>
    </submittedName>
</protein>